<dbReference type="SUPFAM" id="SSF54106">
    <property type="entry name" value="LysM domain"/>
    <property type="match status" value="1"/>
</dbReference>
<dbReference type="Gene3D" id="2.60.40.10">
    <property type="entry name" value="Immunoglobulins"/>
    <property type="match status" value="1"/>
</dbReference>
<keyword evidence="2" id="KW-0812">Transmembrane</keyword>
<keyword evidence="2" id="KW-0472">Membrane</keyword>
<dbReference type="InterPro" id="IPR036779">
    <property type="entry name" value="LysM_dom_sf"/>
</dbReference>
<reference evidence="4 5" key="1">
    <citation type="submission" date="2017-11" db="EMBL/GenBank/DDBJ databases">
        <title>Evolution of Phototrophy in the Chloroflexi Phylum Driven by Horizontal Gene Transfer.</title>
        <authorList>
            <person name="Ward L.M."/>
            <person name="Hemp J."/>
            <person name="Shih P.M."/>
            <person name="Mcglynn S.E."/>
            <person name="Fischer W."/>
        </authorList>
    </citation>
    <scope>NUCLEOTIDE SEQUENCE [LARGE SCALE GENOMIC DNA]</scope>
    <source>
        <strain evidence="4">JP3_13</strain>
    </source>
</reference>
<dbReference type="SUPFAM" id="SSF117074">
    <property type="entry name" value="Hypothetical protein PA1324"/>
    <property type="match status" value="1"/>
</dbReference>
<evidence type="ECO:0000313" key="4">
    <source>
        <dbReference type="EMBL" id="PJF35854.1"/>
    </source>
</evidence>
<dbReference type="Proteomes" id="UP000229681">
    <property type="component" value="Unassembled WGS sequence"/>
</dbReference>
<dbReference type="PROSITE" id="PS51782">
    <property type="entry name" value="LYSM"/>
    <property type="match status" value="1"/>
</dbReference>
<evidence type="ECO:0000313" key="5">
    <source>
        <dbReference type="Proteomes" id="UP000229681"/>
    </source>
</evidence>
<dbReference type="CDD" id="cd00118">
    <property type="entry name" value="LysM"/>
    <property type="match status" value="1"/>
</dbReference>
<dbReference type="InterPro" id="IPR013783">
    <property type="entry name" value="Ig-like_fold"/>
</dbReference>
<accession>A0A2M8PE81</accession>
<comment type="caution">
    <text evidence="4">The sequence shown here is derived from an EMBL/GenBank/DDBJ whole genome shotgun (WGS) entry which is preliminary data.</text>
</comment>
<gene>
    <name evidence="4" type="ORF">CUN49_08445</name>
</gene>
<evidence type="ECO:0000256" key="2">
    <source>
        <dbReference type="SAM" id="Phobius"/>
    </source>
</evidence>
<protein>
    <recommendedName>
        <fullName evidence="3">LysM domain-containing protein</fullName>
    </recommendedName>
</protein>
<dbReference type="EMBL" id="PGTM01000104">
    <property type="protein sequence ID" value="PJF35854.1"/>
    <property type="molecule type" value="Genomic_DNA"/>
</dbReference>
<feature type="region of interest" description="Disordered" evidence="1">
    <location>
        <begin position="134"/>
        <end position="161"/>
    </location>
</feature>
<feature type="transmembrane region" description="Helical" evidence="2">
    <location>
        <begin position="653"/>
        <end position="675"/>
    </location>
</feature>
<dbReference type="SMART" id="SM00257">
    <property type="entry name" value="LysM"/>
    <property type="match status" value="1"/>
</dbReference>
<evidence type="ECO:0000259" key="3">
    <source>
        <dbReference type="PROSITE" id="PS51782"/>
    </source>
</evidence>
<dbReference type="InterPro" id="IPR018392">
    <property type="entry name" value="LysM"/>
</dbReference>
<organism evidence="4 5">
    <name type="scientific">Candidatus Thermofonsia Clade 1 bacterium</name>
    <dbReference type="NCBI Taxonomy" id="2364210"/>
    <lineage>
        <taxon>Bacteria</taxon>
        <taxon>Bacillati</taxon>
        <taxon>Chloroflexota</taxon>
        <taxon>Candidatus Thermofontia</taxon>
        <taxon>Candidatus Thermofonsia Clade 1</taxon>
    </lineage>
</organism>
<sequence>MRVFRKVNALVLLSGIGLLALTFALRGLIAVQAQGTELLTNNGMDSYVGGPGGVVPTGWTLTANVPVNSSKQDWVFNEFPGFGSSWKVDTNGYAFTMYAYQFVAGVRAGTPLVFTAYANVFTCNREDSCIGANTPRTSQRESGARTRIGIDPTGGRDPNAPTVKWSEYIQPFDQFLPMTIEARSENDNGVTVFLNATQTVGMLLNHVYWDNVSLRAGVGSGGVAVPTVRRDVPFVTPQGMQPDGSIIHTVQEGDTLASIAVAYGISLSELRRLNNIPPEEYVIRPGQRLIIKTPAPNITYVVVTATPTPDPNLPPTATFAPIIVLPTDTPVGIMPITVIPITIVPGTPIASSEKPTPTPTASAVRAPRLRIPPQDPRRIVTVPIRPRSTFVAPAGSGLQLPTESVALAMSATSTGSLAPTATAMTASPEQPSASPTGMIVLIIVTSTAQATQTPVAHTATASPTDAPPTPGPENTPTAPLPTLMPSATLIVSAALPPATSAPTRAIAAIPTIAAEALPPDQTRLCVIAFDDANTNRLRDQGEPLLIGLQASLLKDGATVQTLSTVALAPTCFSDLPEGTYTLVATPPETYGLTTPSQLQVQVQRGAALMVSFGAAGSYQPTALPAALELPPPSNSAPANSQRSALLAFLLENFGVVIASLAALTLISGLTVAALVSRS</sequence>
<dbReference type="Gene3D" id="3.10.350.10">
    <property type="entry name" value="LysM domain"/>
    <property type="match status" value="1"/>
</dbReference>
<evidence type="ECO:0000256" key="1">
    <source>
        <dbReference type="SAM" id="MobiDB-lite"/>
    </source>
</evidence>
<proteinExistence type="predicted"/>
<feature type="region of interest" description="Disordered" evidence="1">
    <location>
        <begin position="453"/>
        <end position="475"/>
    </location>
</feature>
<dbReference type="AlphaFoldDB" id="A0A2M8PE81"/>
<feature type="domain" description="LysM" evidence="3">
    <location>
        <begin position="246"/>
        <end position="291"/>
    </location>
</feature>
<name>A0A2M8PE81_9CHLR</name>
<dbReference type="Pfam" id="PF01476">
    <property type="entry name" value="LysM"/>
    <property type="match status" value="1"/>
</dbReference>
<keyword evidence="2" id="KW-1133">Transmembrane helix</keyword>